<evidence type="ECO:0000256" key="2">
    <source>
        <dbReference type="ARBA" id="ARBA00021549"/>
    </source>
</evidence>
<dbReference type="EMBL" id="CP071247">
    <property type="protein sequence ID" value="QSP96129.1"/>
    <property type="molecule type" value="Genomic_DNA"/>
</dbReference>
<evidence type="ECO:0000259" key="12">
    <source>
        <dbReference type="Pfam" id="PF12019"/>
    </source>
</evidence>
<keyword evidence="3" id="KW-1003">Cell membrane</keyword>
<keyword evidence="6 11" id="KW-0812">Transmembrane</keyword>
<keyword evidence="4" id="KW-0488">Methylation</keyword>
<dbReference type="InterPro" id="IPR022346">
    <property type="entry name" value="T2SS_GspH"/>
</dbReference>
<reference evidence="13 14" key="1">
    <citation type="submission" date="2021-03" db="EMBL/GenBank/DDBJ databases">
        <title>Genome sequencing of Marinobacter sp. LPB0319.</title>
        <authorList>
            <person name="Kim J."/>
        </authorList>
    </citation>
    <scope>NUCLEOTIDE SEQUENCE [LARGE SCALE GENOMIC DNA]</scope>
    <source>
        <strain evidence="13 14">LPB0319</strain>
    </source>
</reference>
<proteinExistence type="inferred from homology"/>
<dbReference type="Pfam" id="PF12019">
    <property type="entry name" value="GspH"/>
    <property type="match status" value="1"/>
</dbReference>
<evidence type="ECO:0000313" key="13">
    <source>
        <dbReference type="EMBL" id="QSP96129.1"/>
    </source>
</evidence>
<accession>A0ABX7MUY3</accession>
<evidence type="ECO:0000256" key="3">
    <source>
        <dbReference type="ARBA" id="ARBA00022475"/>
    </source>
</evidence>
<dbReference type="Pfam" id="PF07963">
    <property type="entry name" value="N_methyl"/>
    <property type="match status" value="1"/>
</dbReference>
<dbReference type="SUPFAM" id="SSF54523">
    <property type="entry name" value="Pili subunits"/>
    <property type="match status" value="1"/>
</dbReference>
<evidence type="ECO:0000313" key="14">
    <source>
        <dbReference type="Proteomes" id="UP000663555"/>
    </source>
</evidence>
<dbReference type="InterPro" id="IPR012902">
    <property type="entry name" value="N_methyl_site"/>
</dbReference>
<feature type="transmembrane region" description="Helical" evidence="11">
    <location>
        <begin position="6"/>
        <end position="30"/>
    </location>
</feature>
<evidence type="ECO:0000256" key="8">
    <source>
        <dbReference type="ARBA" id="ARBA00023136"/>
    </source>
</evidence>
<dbReference type="InterPro" id="IPR045584">
    <property type="entry name" value="Pilin-like"/>
</dbReference>
<evidence type="ECO:0000256" key="7">
    <source>
        <dbReference type="ARBA" id="ARBA00022989"/>
    </source>
</evidence>
<protein>
    <recommendedName>
        <fullName evidence="2">Type II secretion system protein H</fullName>
    </recommendedName>
    <alternativeName>
        <fullName evidence="10">General secretion pathway protein H</fullName>
    </alternativeName>
</protein>
<comment type="similarity">
    <text evidence="9">Belongs to the GSP H family.</text>
</comment>
<keyword evidence="7 11" id="KW-1133">Transmembrane helix</keyword>
<evidence type="ECO:0000256" key="1">
    <source>
        <dbReference type="ARBA" id="ARBA00004377"/>
    </source>
</evidence>
<dbReference type="NCBIfam" id="TIGR02532">
    <property type="entry name" value="IV_pilin_GFxxxE"/>
    <property type="match status" value="1"/>
</dbReference>
<keyword evidence="8 11" id="KW-0472">Membrane</keyword>
<feature type="domain" description="General secretion pathway GspH" evidence="12">
    <location>
        <begin position="46"/>
        <end position="162"/>
    </location>
</feature>
<comment type="subcellular location">
    <subcellularLocation>
        <location evidence="1">Cell inner membrane</location>
        <topology evidence="1">Single-pass membrane protein</topology>
    </subcellularLocation>
</comment>
<evidence type="ECO:0000256" key="5">
    <source>
        <dbReference type="ARBA" id="ARBA00022519"/>
    </source>
</evidence>
<dbReference type="Gene3D" id="3.55.40.10">
    <property type="entry name" value="minor pseudopilin epsh domain"/>
    <property type="match status" value="1"/>
</dbReference>
<organism evidence="13 14">
    <name type="scientific">Marinobacter salinisoli</name>
    <dbReference type="NCBI Taxonomy" id="2769486"/>
    <lineage>
        <taxon>Bacteria</taxon>
        <taxon>Pseudomonadati</taxon>
        <taxon>Pseudomonadota</taxon>
        <taxon>Gammaproteobacteria</taxon>
        <taxon>Pseudomonadales</taxon>
        <taxon>Marinobacteraceae</taxon>
        <taxon>Marinobacter</taxon>
    </lineage>
</organism>
<evidence type="ECO:0000256" key="4">
    <source>
        <dbReference type="ARBA" id="ARBA00022481"/>
    </source>
</evidence>
<dbReference type="Proteomes" id="UP000663555">
    <property type="component" value="Chromosome"/>
</dbReference>
<evidence type="ECO:0000256" key="9">
    <source>
        <dbReference type="ARBA" id="ARBA00025772"/>
    </source>
</evidence>
<evidence type="ECO:0000256" key="11">
    <source>
        <dbReference type="SAM" id="Phobius"/>
    </source>
</evidence>
<gene>
    <name evidence="13" type="ORF">LPB19_07005</name>
</gene>
<sequence>MKHPNFSAGFTLVELVLTLAILAIITVYALPSMERLVKKGRQHSSVSELIALINLARNTAITERVSVTLCPITANNKCGSDWTEPLVVFRDPLRTKTISDTDQIIRILALPASGSLQGNTGIRNYFRFRPTGLAKEAIGNIVWCPSDGDTRYASQIRINMGGRPLISPDTDGDGIPNGANGLPITCS</sequence>
<keyword evidence="14" id="KW-1185">Reference proteome</keyword>
<keyword evidence="5" id="KW-0997">Cell inner membrane</keyword>
<evidence type="ECO:0000256" key="6">
    <source>
        <dbReference type="ARBA" id="ARBA00022692"/>
    </source>
</evidence>
<name>A0ABX7MUY3_9GAMM</name>
<evidence type="ECO:0000256" key="10">
    <source>
        <dbReference type="ARBA" id="ARBA00030775"/>
    </source>
</evidence>